<feature type="transmembrane region" description="Helical" evidence="1">
    <location>
        <begin position="46"/>
        <end position="63"/>
    </location>
</feature>
<accession>X1U8H5</accession>
<dbReference type="InterPro" id="IPR011642">
    <property type="entry name" value="Gate_dom"/>
</dbReference>
<feature type="transmembrane region" description="Helical" evidence="1">
    <location>
        <begin position="108"/>
        <end position="131"/>
    </location>
</feature>
<keyword evidence="1" id="KW-0812">Transmembrane</keyword>
<sequence>NSPLSFFRKTEEKLPLILELPEYRRPRFRNIGYLTFERTRIFIKKAGTMIFIASILIWLVSSIPFNADMDKTIIGYTGRGLAYVTYPMMGLDWKMVIPLVFGIGAKEVIISALGILYSSGGTIVSSLLAAWTIPQAIAFLVFQMTYAPCFATIASMKSESKSWKITVLGFFYPLILTTIITTIVYHLLVLVMG</sequence>
<organism evidence="4">
    <name type="scientific">marine sediment metagenome</name>
    <dbReference type="NCBI Taxonomy" id="412755"/>
    <lineage>
        <taxon>unclassified sequences</taxon>
        <taxon>metagenomes</taxon>
        <taxon>ecological metagenomes</taxon>
    </lineage>
</organism>
<keyword evidence="1" id="KW-1133">Transmembrane helix</keyword>
<dbReference type="Pfam" id="PF07670">
    <property type="entry name" value="Gate"/>
    <property type="match status" value="1"/>
</dbReference>
<feature type="transmembrane region" description="Helical" evidence="1">
    <location>
        <begin position="137"/>
        <end position="155"/>
    </location>
</feature>
<reference evidence="4" key="1">
    <citation type="journal article" date="2014" name="Front. Microbiol.">
        <title>High frequency of phylogenetically diverse reductive dehalogenase-homologous genes in deep subseafloor sedimentary metagenomes.</title>
        <authorList>
            <person name="Kawai M."/>
            <person name="Futagami T."/>
            <person name="Toyoda A."/>
            <person name="Takaki Y."/>
            <person name="Nishi S."/>
            <person name="Hori S."/>
            <person name="Arai W."/>
            <person name="Tsubouchi T."/>
            <person name="Morono Y."/>
            <person name="Uchiyama I."/>
            <person name="Ito T."/>
            <person name="Fujiyama A."/>
            <person name="Inagaki F."/>
            <person name="Takami H."/>
        </authorList>
    </citation>
    <scope>NUCLEOTIDE SEQUENCE</scope>
    <source>
        <strain evidence="4">Expedition CK06-06</strain>
    </source>
</reference>
<dbReference type="GO" id="GO:0015093">
    <property type="term" value="F:ferrous iron transmembrane transporter activity"/>
    <property type="evidence" value="ECO:0007669"/>
    <property type="project" value="InterPro"/>
</dbReference>
<keyword evidence="1" id="KW-0472">Membrane</keyword>
<proteinExistence type="predicted"/>
<name>X1U8H5_9ZZZZ</name>
<dbReference type="InterPro" id="IPR011640">
    <property type="entry name" value="Fe2_transport_prot_B_C"/>
</dbReference>
<evidence type="ECO:0008006" key="5">
    <source>
        <dbReference type="Google" id="ProtNLM"/>
    </source>
</evidence>
<dbReference type="EMBL" id="BARW01032499">
    <property type="protein sequence ID" value="GAJ13858.1"/>
    <property type="molecule type" value="Genomic_DNA"/>
</dbReference>
<dbReference type="Pfam" id="PF07664">
    <property type="entry name" value="FeoB_C"/>
    <property type="match status" value="1"/>
</dbReference>
<feature type="transmembrane region" description="Helical" evidence="1">
    <location>
        <begin position="83"/>
        <end position="101"/>
    </location>
</feature>
<dbReference type="PANTHER" id="PTHR43185:SF1">
    <property type="entry name" value="FE(2+) TRANSPORTER FEOB"/>
    <property type="match status" value="1"/>
</dbReference>
<feature type="non-terminal residue" evidence="4">
    <location>
        <position position="1"/>
    </location>
</feature>
<feature type="transmembrane region" description="Helical" evidence="1">
    <location>
        <begin position="167"/>
        <end position="188"/>
    </location>
</feature>
<evidence type="ECO:0000259" key="3">
    <source>
        <dbReference type="Pfam" id="PF07670"/>
    </source>
</evidence>
<dbReference type="AlphaFoldDB" id="X1U8H5"/>
<gene>
    <name evidence="4" type="ORF">S12H4_51425</name>
</gene>
<evidence type="ECO:0000256" key="1">
    <source>
        <dbReference type="SAM" id="Phobius"/>
    </source>
</evidence>
<evidence type="ECO:0000259" key="2">
    <source>
        <dbReference type="Pfam" id="PF07664"/>
    </source>
</evidence>
<comment type="caution">
    <text evidence="4">The sequence shown here is derived from an EMBL/GenBank/DDBJ whole genome shotgun (WGS) entry which is preliminary data.</text>
</comment>
<evidence type="ECO:0000313" key="4">
    <source>
        <dbReference type="EMBL" id="GAJ13858.1"/>
    </source>
</evidence>
<protein>
    <recommendedName>
        <fullName evidence="5">Nucleoside transporter/FeoB GTPase Gate domain-containing protein</fullName>
    </recommendedName>
</protein>
<dbReference type="InterPro" id="IPR050860">
    <property type="entry name" value="FeoB_GTPase"/>
</dbReference>
<dbReference type="PANTHER" id="PTHR43185">
    <property type="entry name" value="FERROUS IRON TRANSPORT PROTEIN B"/>
    <property type="match status" value="1"/>
</dbReference>
<feature type="domain" description="Ferrous iron transport protein B C-terminal" evidence="2">
    <location>
        <begin position="9"/>
        <end position="38"/>
    </location>
</feature>
<feature type="domain" description="Nucleoside transporter/FeoB GTPase Gate" evidence="3">
    <location>
        <begin position="44"/>
        <end position="161"/>
    </location>
</feature>
<dbReference type="GO" id="GO:0005886">
    <property type="term" value="C:plasma membrane"/>
    <property type="evidence" value="ECO:0007669"/>
    <property type="project" value="TreeGrafter"/>
</dbReference>